<protein>
    <submittedName>
        <fullName evidence="1">Uncharacterized protein</fullName>
    </submittedName>
</protein>
<dbReference type="AlphaFoldDB" id="A0AA36EPB3"/>
<accession>A0AA36EPB3</accession>
<reference evidence="1" key="1">
    <citation type="submission" date="2023-04" db="EMBL/GenBank/DDBJ databases">
        <authorList>
            <person name="Vijverberg K."/>
            <person name="Xiong W."/>
            <person name="Schranz E."/>
        </authorList>
    </citation>
    <scope>NUCLEOTIDE SEQUENCE</scope>
</reference>
<proteinExistence type="predicted"/>
<gene>
    <name evidence="1" type="ORF">LSALG_LOCUS41729</name>
</gene>
<dbReference type="EMBL" id="OX465085">
    <property type="protein sequence ID" value="CAI9303282.1"/>
    <property type="molecule type" value="Genomic_DNA"/>
</dbReference>
<keyword evidence="2" id="KW-1185">Reference proteome</keyword>
<name>A0AA36EPB3_LACSI</name>
<evidence type="ECO:0000313" key="2">
    <source>
        <dbReference type="Proteomes" id="UP001177003"/>
    </source>
</evidence>
<organism evidence="1 2">
    <name type="scientific">Lactuca saligna</name>
    <name type="common">Willowleaf lettuce</name>
    <dbReference type="NCBI Taxonomy" id="75948"/>
    <lineage>
        <taxon>Eukaryota</taxon>
        <taxon>Viridiplantae</taxon>
        <taxon>Streptophyta</taxon>
        <taxon>Embryophyta</taxon>
        <taxon>Tracheophyta</taxon>
        <taxon>Spermatophyta</taxon>
        <taxon>Magnoliopsida</taxon>
        <taxon>eudicotyledons</taxon>
        <taxon>Gunneridae</taxon>
        <taxon>Pentapetalae</taxon>
        <taxon>asterids</taxon>
        <taxon>campanulids</taxon>
        <taxon>Asterales</taxon>
        <taxon>Asteraceae</taxon>
        <taxon>Cichorioideae</taxon>
        <taxon>Cichorieae</taxon>
        <taxon>Lactucinae</taxon>
        <taxon>Lactuca</taxon>
    </lineage>
</organism>
<sequence length="161" mass="18424">MSTEHVTKVVSSIKSCFKYQLVAILDLVLCIPTNSPRAIEFHNGEKMVDRRRYKVIQADQSVCEFPLADFPLMNLNGLITLAYLIKSMEDKAVIDKNKFCVGMSICHNHIDCYLEHLGLSDFEITKKYNKPGKNPKTKIDNVDLEQFEDVKIILKRLGVVF</sequence>
<evidence type="ECO:0000313" key="1">
    <source>
        <dbReference type="EMBL" id="CAI9303282.1"/>
    </source>
</evidence>
<dbReference type="Proteomes" id="UP001177003">
    <property type="component" value="Chromosome 9"/>
</dbReference>